<evidence type="ECO:0000256" key="1">
    <source>
        <dbReference type="SAM" id="MobiDB-lite"/>
    </source>
</evidence>
<evidence type="ECO:0000313" key="3">
    <source>
        <dbReference type="Proteomes" id="UP000070501"/>
    </source>
</evidence>
<dbReference type="OrthoDB" id="5275938at2759"/>
<dbReference type="EMBL" id="KQ964248">
    <property type="protein sequence ID" value="KXJ93531.1"/>
    <property type="molecule type" value="Genomic_DNA"/>
</dbReference>
<name>A0A136J8Q5_9PEZI</name>
<organism evidence="2 3">
    <name type="scientific">Microdochium bolleyi</name>
    <dbReference type="NCBI Taxonomy" id="196109"/>
    <lineage>
        <taxon>Eukaryota</taxon>
        <taxon>Fungi</taxon>
        <taxon>Dikarya</taxon>
        <taxon>Ascomycota</taxon>
        <taxon>Pezizomycotina</taxon>
        <taxon>Sordariomycetes</taxon>
        <taxon>Xylariomycetidae</taxon>
        <taxon>Xylariales</taxon>
        <taxon>Microdochiaceae</taxon>
        <taxon>Microdochium</taxon>
    </lineage>
</organism>
<accession>A0A136J8Q5</accession>
<gene>
    <name evidence="2" type="ORF">Micbo1qcDRAFT_161543</name>
</gene>
<evidence type="ECO:0000313" key="2">
    <source>
        <dbReference type="EMBL" id="KXJ93531.1"/>
    </source>
</evidence>
<dbReference type="AlphaFoldDB" id="A0A136J8Q5"/>
<protein>
    <submittedName>
        <fullName evidence="2">Uncharacterized protein</fullName>
    </submittedName>
</protein>
<proteinExistence type="predicted"/>
<sequence length="407" mass="43954">MAASPRVLARPHRRVATAATAASRTCAIDARGDLRLTTAEHTDCDQMFPARDFLVCSRTVARHSEVFDQLLYREDGSTTRDAPRADSGGSGGTADPSWVVNLRDDPSGPLRVLLLIMHGQHSPSRQISTSLAEIYNLVVVAEKYACLKLLQPWASNWAAGLDARNATSPRDLCRAAWLSYNLGEERVYADVVKCLVVDYLAGDEELQQAMASTKLPEGLEARIEEDRLGHMSVVLGMIQDCLEDLAAPPSGPSSHCRAAASPPGGSIEPGETMVCHARLLGTMIQTLHSYGMWPLPSVYELSEYSLKDLEDLVAALTTPPAAGDMQAVLKSAHVSCAINFQAPEGEGPAPALALEYTYTLSEVERSYLAAQALLFGLNTNKNNARHPRPSDGGNMASLPLRSRNSLF</sequence>
<dbReference type="InParanoid" id="A0A136J8Q5"/>
<feature type="region of interest" description="Disordered" evidence="1">
    <location>
        <begin position="384"/>
        <end position="407"/>
    </location>
</feature>
<keyword evidence="3" id="KW-1185">Reference proteome</keyword>
<dbReference type="Proteomes" id="UP000070501">
    <property type="component" value="Unassembled WGS sequence"/>
</dbReference>
<feature type="region of interest" description="Disordered" evidence="1">
    <location>
        <begin position="77"/>
        <end position="98"/>
    </location>
</feature>
<reference evidence="3" key="1">
    <citation type="submission" date="2016-02" db="EMBL/GenBank/DDBJ databases">
        <title>Draft genome sequence of Microdochium bolleyi, a fungal endophyte of beachgrass.</title>
        <authorList>
            <consortium name="DOE Joint Genome Institute"/>
            <person name="David A.S."/>
            <person name="May G."/>
            <person name="Haridas S."/>
            <person name="Lim J."/>
            <person name="Wang M."/>
            <person name="Labutti K."/>
            <person name="Lipzen A."/>
            <person name="Barry K."/>
            <person name="Grigoriev I.V."/>
        </authorList>
    </citation>
    <scope>NUCLEOTIDE SEQUENCE [LARGE SCALE GENOMIC DNA]</scope>
    <source>
        <strain evidence="3">J235TASD1</strain>
    </source>
</reference>